<accession>A0ABD0Z8Z5</accession>
<evidence type="ECO:0000256" key="1">
    <source>
        <dbReference type="SAM" id="MobiDB-lite"/>
    </source>
</evidence>
<gene>
    <name evidence="2" type="ORF">AAG570_000189</name>
</gene>
<keyword evidence="3" id="KW-1185">Reference proteome</keyword>
<sequence>MLRSAPVEVDDCGADNNYIAPPPEGHMLKRRRTSTGEYWDRTTTDDEQEEEYDWIPDPTHTHWTPNTTRCQYPEACKATCFQQHPPAKTKPSASGLVISGCNST</sequence>
<evidence type="ECO:0000313" key="3">
    <source>
        <dbReference type="Proteomes" id="UP001558652"/>
    </source>
</evidence>
<evidence type="ECO:0000313" key="2">
    <source>
        <dbReference type="EMBL" id="KAL1140257.1"/>
    </source>
</evidence>
<dbReference type="EMBL" id="JBFDAA010000001">
    <property type="protein sequence ID" value="KAL1140257.1"/>
    <property type="molecule type" value="Genomic_DNA"/>
</dbReference>
<dbReference type="Proteomes" id="UP001558652">
    <property type="component" value="Unassembled WGS sequence"/>
</dbReference>
<name>A0ABD0Z8Z5_9HEMI</name>
<reference evidence="2 3" key="1">
    <citation type="submission" date="2024-07" db="EMBL/GenBank/DDBJ databases">
        <title>Chromosome-level genome assembly of the water stick insect Ranatra chinensis (Heteroptera: Nepidae).</title>
        <authorList>
            <person name="Liu X."/>
        </authorList>
    </citation>
    <scope>NUCLEOTIDE SEQUENCE [LARGE SCALE GENOMIC DNA]</scope>
    <source>
        <strain evidence="2">Cailab_2021Rc</strain>
        <tissue evidence="2">Muscle</tissue>
    </source>
</reference>
<organism evidence="2 3">
    <name type="scientific">Ranatra chinensis</name>
    <dbReference type="NCBI Taxonomy" id="642074"/>
    <lineage>
        <taxon>Eukaryota</taxon>
        <taxon>Metazoa</taxon>
        <taxon>Ecdysozoa</taxon>
        <taxon>Arthropoda</taxon>
        <taxon>Hexapoda</taxon>
        <taxon>Insecta</taxon>
        <taxon>Pterygota</taxon>
        <taxon>Neoptera</taxon>
        <taxon>Paraneoptera</taxon>
        <taxon>Hemiptera</taxon>
        <taxon>Heteroptera</taxon>
        <taxon>Panheteroptera</taxon>
        <taxon>Nepomorpha</taxon>
        <taxon>Nepidae</taxon>
        <taxon>Ranatrinae</taxon>
        <taxon>Ranatra</taxon>
    </lineage>
</organism>
<dbReference type="AlphaFoldDB" id="A0ABD0Z8Z5"/>
<proteinExistence type="predicted"/>
<comment type="caution">
    <text evidence="2">The sequence shown here is derived from an EMBL/GenBank/DDBJ whole genome shotgun (WGS) entry which is preliminary data.</text>
</comment>
<feature type="compositionally biased region" description="Acidic residues" evidence="1">
    <location>
        <begin position="45"/>
        <end position="54"/>
    </location>
</feature>
<feature type="region of interest" description="Disordered" evidence="1">
    <location>
        <begin position="1"/>
        <end position="58"/>
    </location>
</feature>
<protein>
    <submittedName>
        <fullName evidence="2">Uncharacterized protein</fullName>
    </submittedName>
</protein>